<reference evidence="3" key="1">
    <citation type="journal article" date="2020" name="Stud. Mycol.">
        <title>101 Dothideomycetes genomes: a test case for predicting lifestyles and emergence of pathogens.</title>
        <authorList>
            <person name="Haridas S."/>
            <person name="Albert R."/>
            <person name="Binder M."/>
            <person name="Bloem J."/>
            <person name="Labutti K."/>
            <person name="Salamov A."/>
            <person name="Andreopoulos B."/>
            <person name="Baker S."/>
            <person name="Barry K."/>
            <person name="Bills G."/>
            <person name="Bluhm B."/>
            <person name="Cannon C."/>
            <person name="Castanera R."/>
            <person name="Culley D."/>
            <person name="Daum C."/>
            <person name="Ezra D."/>
            <person name="Gonzalez J."/>
            <person name="Henrissat B."/>
            <person name="Kuo A."/>
            <person name="Liang C."/>
            <person name="Lipzen A."/>
            <person name="Lutzoni F."/>
            <person name="Magnuson J."/>
            <person name="Mondo S."/>
            <person name="Nolan M."/>
            <person name="Ohm R."/>
            <person name="Pangilinan J."/>
            <person name="Park H.-J."/>
            <person name="Ramirez L."/>
            <person name="Alfaro M."/>
            <person name="Sun H."/>
            <person name="Tritt A."/>
            <person name="Yoshinaga Y."/>
            <person name="Zwiers L.-H."/>
            <person name="Turgeon B."/>
            <person name="Goodwin S."/>
            <person name="Spatafora J."/>
            <person name="Crous P."/>
            <person name="Grigoriev I."/>
        </authorList>
    </citation>
    <scope>NUCLEOTIDE SEQUENCE</scope>
    <source>
        <strain evidence="3">CBS 627.86</strain>
    </source>
</reference>
<sequence>MRRVTTCAPITGEAYASNWTNNVPEILAGLSNTSAKFYEFGKSPGDQGCDATNVTTDTTTFCVTKYQKQNIQTPYTIRATTAYDDNKNASDFSPIQDFQVANSDVTLISILNQAKYAGNSTDPLFKALNETSTNSQFYTAANDLSFLGCTEQYQFCNRGNGRCTNLTGLYGMKESIDKGVLALSAKQQAIYTVMWKAAWAMSMQWAITILSDDILLARDWVFTAKSQSSSPLPPDQWILESYNLHNLSLAVFQRRVNEYASPENFEIKPGVSSLDKIIRQEDPNLAALCNLQKIRSTTHMSFSILGMVIILVVGSVLVLLDWFLVQYIFWFRAMTHRRLAKKEDWTQGGTLILHKQVLEARGIGPWNTQDWAFPTLTKRFLTFSPTEAESEASMPLDQGQGMSSDDQSTAYDRGKHTAMPQHSSVAETYSFSEDKTSH</sequence>
<dbReference type="Proteomes" id="UP000799770">
    <property type="component" value="Unassembled WGS sequence"/>
</dbReference>
<feature type="region of interest" description="Disordered" evidence="1">
    <location>
        <begin position="389"/>
        <end position="438"/>
    </location>
</feature>
<evidence type="ECO:0000313" key="4">
    <source>
        <dbReference type="Proteomes" id="UP000799770"/>
    </source>
</evidence>
<evidence type="ECO:0000313" key="3">
    <source>
        <dbReference type="EMBL" id="KAF2122329.1"/>
    </source>
</evidence>
<name>A0A6A5ZS59_9PLEO</name>
<feature type="compositionally biased region" description="Polar residues" evidence="1">
    <location>
        <begin position="400"/>
        <end position="410"/>
    </location>
</feature>
<dbReference type="AlphaFoldDB" id="A0A6A5ZS59"/>
<keyword evidence="4" id="KW-1185">Reference proteome</keyword>
<organism evidence="3 4">
    <name type="scientific">Lophiotrema nucula</name>
    <dbReference type="NCBI Taxonomy" id="690887"/>
    <lineage>
        <taxon>Eukaryota</taxon>
        <taxon>Fungi</taxon>
        <taxon>Dikarya</taxon>
        <taxon>Ascomycota</taxon>
        <taxon>Pezizomycotina</taxon>
        <taxon>Dothideomycetes</taxon>
        <taxon>Pleosporomycetidae</taxon>
        <taxon>Pleosporales</taxon>
        <taxon>Lophiotremataceae</taxon>
        <taxon>Lophiotrema</taxon>
    </lineage>
</organism>
<keyword evidence="2" id="KW-0472">Membrane</keyword>
<feature type="compositionally biased region" description="Polar residues" evidence="1">
    <location>
        <begin position="420"/>
        <end position="431"/>
    </location>
</feature>
<proteinExistence type="predicted"/>
<dbReference type="OrthoDB" id="3540210at2759"/>
<gene>
    <name evidence="3" type="ORF">BDV96DRAFT_482825</name>
</gene>
<keyword evidence="2" id="KW-1133">Transmembrane helix</keyword>
<dbReference type="EMBL" id="ML977311">
    <property type="protein sequence ID" value="KAF2122329.1"/>
    <property type="molecule type" value="Genomic_DNA"/>
</dbReference>
<accession>A0A6A5ZS59</accession>
<protein>
    <submittedName>
        <fullName evidence="3">Uncharacterized protein</fullName>
    </submittedName>
</protein>
<keyword evidence="2" id="KW-0812">Transmembrane</keyword>
<evidence type="ECO:0000256" key="2">
    <source>
        <dbReference type="SAM" id="Phobius"/>
    </source>
</evidence>
<feature type="transmembrane region" description="Helical" evidence="2">
    <location>
        <begin position="302"/>
        <end position="331"/>
    </location>
</feature>
<evidence type="ECO:0000256" key="1">
    <source>
        <dbReference type="SAM" id="MobiDB-lite"/>
    </source>
</evidence>